<keyword evidence="2" id="KW-0812">Transmembrane</keyword>
<gene>
    <name evidence="4" type="ORF">Pme01_54280</name>
</gene>
<dbReference type="InterPro" id="IPR002912">
    <property type="entry name" value="ACT_dom"/>
</dbReference>
<keyword evidence="2" id="KW-1133">Transmembrane helix</keyword>
<evidence type="ECO:0000259" key="3">
    <source>
        <dbReference type="PROSITE" id="PS51671"/>
    </source>
</evidence>
<dbReference type="Gene3D" id="3.30.70.260">
    <property type="match status" value="1"/>
</dbReference>
<comment type="caution">
    <text evidence="4">The sequence shown here is derived from an EMBL/GenBank/DDBJ whole genome shotgun (WGS) entry which is preliminary data.</text>
</comment>
<proteinExistence type="predicted"/>
<feature type="transmembrane region" description="Helical" evidence="2">
    <location>
        <begin position="26"/>
        <end position="49"/>
    </location>
</feature>
<dbReference type="RefSeq" id="WP_168118241.1">
    <property type="nucleotide sequence ID" value="NZ_BOON01000059.1"/>
</dbReference>
<evidence type="ECO:0000313" key="5">
    <source>
        <dbReference type="Proteomes" id="UP000599074"/>
    </source>
</evidence>
<dbReference type="Proteomes" id="UP000599074">
    <property type="component" value="Unassembled WGS sequence"/>
</dbReference>
<evidence type="ECO:0000313" key="4">
    <source>
        <dbReference type="EMBL" id="GII25831.1"/>
    </source>
</evidence>
<reference evidence="4" key="1">
    <citation type="submission" date="2021-01" db="EMBL/GenBank/DDBJ databases">
        <title>Whole genome shotgun sequence of Planosporangium mesophilum NBRC 109066.</title>
        <authorList>
            <person name="Komaki H."/>
            <person name="Tamura T."/>
        </authorList>
    </citation>
    <scope>NUCLEOTIDE SEQUENCE</scope>
    <source>
        <strain evidence="4">NBRC 109066</strain>
    </source>
</reference>
<keyword evidence="2" id="KW-0472">Membrane</keyword>
<dbReference type="CDD" id="cd02116">
    <property type="entry name" value="ACT"/>
    <property type="match status" value="1"/>
</dbReference>
<feature type="domain" description="ACT" evidence="3">
    <location>
        <begin position="114"/>
        <end position="194"/>
    </location>
</feature>
<evidence type="ECO:0000256" key="2">
    <source>
        <dbReference type="SAM" id="Phobius"/>
    </source>
</evidence>
<dbReference type="SUPFAM" id="SSF55021">
    <property type="entry name" value="ACT-like"/>
    <property type="match status" value="1"/>
</dbReference>
<dbReference type="AlphaFoldDB" id="A0A8J3THQ4"/>
<dbReference type="EMBL" id="BOON01000059">
    <property type="protein sequence ID" value="GII25831.1"/>
    <property type="molecule type" value="Genomic_DNA"/>
</dbReference>
<organism evidence="4 5">
    <name type="scientific">Planosporangium mesophilum</name>
    <dbReference type="NCBI Taxonomy" id="689768"/>
    <lineage>
        <taxon>Bacteria</taxon>
        <taxon>Bacillati</taxon>
        <taxon>Actinomycetota</taxon>
        <taxon>Actinomycetes</taxon>
        <taxon>Micromonosporales</taxon>
        <taxon>Micromonosporaceae</taxon>
        <taxon>Planosporangium</taxon>
    </lineage>
</organism>
<sequence length="285" mass="29605">MKPFRRTVHSHVSASRAGSARGPQPVSWAAEIVELAALFMAVGVAHLFVSLVGQHADGGTMLVISGLALMVGAVVHRWWGTRHRRAVAPRQAPATVPGLRDLLEMPGEDRRMWQVRATLRDRPGSLAALSGKLAALNVNILAIGVHPTKNGVADDLLVAAPPGVTVKELVAAVDAGGGVDIAIAAADTHDLVDPPTRAFTLAIRAAVDPRALPEALAELLRATVGSAPSSRSPAGDGETVRINDAAGVPMTLSRPGLPFTAVELSRAEALVELCARLGPRDAAQV</sequence>
<dbReference type="InterPro" id="IPR045865">
    <property type="entry name" value="ACT-like_dom_sf"/>
</dbReference>
<protein>
    <recommendedName>
        <fullName evidence="3">ACT domain-containing protein</fullName>
    </recommendedName>
</protein>
<accession>A0A8J3THQ4</accession>
<feature type="transmembrane region" description="Helical" evidence="2">
    <location>
        <begin position="61"/>
        <end position="80"/>
    </location>
</feature>
<keyword evidence="5" id="KW-1185">Reference proteome</keyword>
<dbReference type="Pfam" id="PF01842">
    <property type="entry name" value="ACT"/>
    <property type="match status" value="1"/>
</dbReference>
<evidence type="ECO:0000256" key="1">
    <source>
        <dbReference type="SAM" id="MobiDB-lite"/>
    </source>
</evidence>
<feature type="region of interest" description="Disordered" evidence="1">
    <location>
        <begin position="1"/>
        <end position="23"/>
    </location>
</feature>
<dbReference type="PROSITE" id="PS51671">
    <property type="entry name" value="ACT"/>
    <property type="match status" value="1"/>
</dbReference>
<name>A0A8J3THQ4_9ACTN</name>